<sequence>MVLLASNALTIAPLYQGETHLDHYFIGSPFQSSVRLFYITLHEAVDDSFCPRSSYRSQGWTVSVHTEGKRYAHNNMRDGISVVTEAHVTDPRVAEQLEGCLAIIRALAAKQDIHFPETTELFLEIDQNPRKCTYWFADHAHRTIFWLHPVDTKTVGLPDSYSKLHLQYALEENYWTHVEMFPATASQYSLIALNELHVIFLNARANALISDIPTFPYTAEECDRFIHILQRRKGHASDPCVTTFVAKLWMAVAHHRFFTHFGEDSCCISSIYSVVEAPVGKRGLTLTAIYKALLDLPPECRERLKRFGWAILFMALLGASMYPRGSKTCDRK</sequence>
<name>A0A9P5K059_9AGAM</name>
<protein>
    <submittedName>
        <fullName evidence="1">Uncharacterized protein</fullName>
    </submittedName>
</protein>
<reference evidence="1" key="1">
    <citation type="submission" date="2019-10" db="EMBL/GenBank/DDBJ databases">
        <authorList>
            <consortium name="DOE Joint Genome Institute"/>
            <person name="Kuo A."/>
            <person name="Miyauchi S."/>
            <person name="Kiss E."/>
            <person name="Drula E."/>
            <person name="Kohler A."/>
            <person name="Sanchez-Garcia M."/>
            <person name="Andreopoulos B."/>
            <person name="Barry K.W."/>
            <person name="Bonito G."/>
            <person name="Buee M."/>
            <person name="Carver A."/>
            <person name="Chen C."/>
            <person name="Cichocki N."/>
            <person name="Clum A."/>
            <person name="Culley D."/>
            <person name="Crous P.W."/>
            <person name="Fauchery L."/>
            <person name="Girlanda M."/>
            <person name="Hayes R."/>
            <person name="Keri Z."/>
            <person name="LaButti K."/>
            <person name="Lipzen A."/>
            <person name="Lombard V."/>
            <person name="Magnuson J."/>
            <person name="Maillard F."/>
            <person name="Morin E."/>
            <person name="Murat C."/>
            <person name="Nolan M."/>
            <person name="Ohm R."/>
            <person name="Pangilinan J."/>
            <person name="Pereira M."/>
            <person name="Perotto S."/>
            <person name="Peter M."/>
            <person name="Riley R."/>
            <person name="Sitrit Y."/>
            <person name="Stielow B."/>
            <person name="Szollosi G."/>
            <person name="Zifcakova L."/>
            <person name="Stursova M."/>
            <person name="Spatafora J.W."/>
            <person name="Tedersoo L."/>
            <person name="Vaario L.-M."/>
            <person name="Yamada A."/>
            <person name="Yan M."/>
            <person name="Wang P."/>
            <person name="Xu J."/>
            <person name="Bruns T."/>
            <person name="Baldrian P."/>
            <person name="Vilgalys R."/>
            <person name="Henrissat B."/>
            <person name="Grigoriev I.V."/>
            <person name="Hibbett D."/>
            <person name="Nagy L.G."/>
            <person name="Martin F.M."/>
        </authorList>
    </citation>
    <scope>NUCLEOTIDE SEQUENCE</scope>
    <source>
        <strain evidence="1">Prilba</strain>
    </source>
</reference>
<dbReference type="OrthoDB" id="2674421at2759"/>
<keyword evidence="2" id="KW-1185">Reference proteome</keyword>
<gene>
    <name evidence="1" type="ORF">DFH94DRAFT_635986</name>
</gene>
<dbReference type="AlphaFoldDB" id="A0A9P5K059"/>
<proteinExistence type="predicted"/>
<evidence type="ECO:0000313" key="2">
    <source>
        <dbReference type="Proteomes" id="UP000759537"/>
    </source>
</evidence>
<dbReference type="EMBL" id="WHVB01000017">
    <property type="protein sequence ID" value="KAF8474536.1"/>
    <property type="molecule type" value="Genomic_DNA"/>
</dbReference>
<dbReference type="Proteomes" id="UP000759537">
    <property type="component" value="Unassembled WGS sequence"/>
</dbReference>
<organism evidence="1 2">
    <name type="scientific">Russula ochroleuca</name>
    <dbReference type="NCBI Taxonomy" id="152965"/>
    <lineage>
        <taxon>Eukaryota</taxon>
        <taxon>Fungi</taxon>
        <taxon>Dikarya</taxon>
        <taxon>Basidiomycota</taxon>
        <taxon>Agaricomycotina</taxon>
        <taxon>Agaricomycetes</taxon>
        <taxon>Russulales</taxon>
        <taxon>Russulaceae</taxon>
        <taxon>Russula</taxon>
    </lineage>
</organism>
<evidence type="ECO:0000313" key="1">
    <source>
        <dbReference type="EMBL" id="KAF8474536.1"/>
    </source>
</evidence>
<accession>A0A9P5K059</accession>
<comment type="caution">
    <text evidence="1">The sequence shown here is derived from an EMBL/GenBank/DDBJ whole genome shotgun (WGS) entry which is preliminary data.</text>
</comment>
<reference evidence="1" key="2">
    <citation type="journal article" date="2020" name="Nat. Commun.">
        <title>Large-scale genome sequencing of mycorrhizal fungi provides insights into the early evolution of symbiotic traits.</title>
        <authorList>
            <person name="Miyauchi S."/>
            <person name="Kiss E."/>
            <person name="Kuo A."/>
            <person name="Drula E."/>
            <person name="Kohler A."/>
            <person name="Sanchez-Garcia M."/>
            <person name="Morin E."/>
            <person name="Andreopoulos B."/>
            <person name="Barry K.W."/>
            <person name="Bonito G."/>
            <person name="Buee M."/>
            <person name="Carver A."/>
            <person name="Chen C."/>
            <person name="Cichocki N."/>
            <person name="Clum A."/>
            <person name="Culley D."/>
            <person name="Crous P.W."/>
            <person name="Fauchery L."/>
            <person name="Girlanda M."/>
            <person name="Hayes R.D."/>
            <person name="Keri Z."/>
            <person name="LaButti K."/>
            <person name="Lipzen A."/>
            <person name="Lombard V."/>
            <person name="Magnuson J."/>
            <person name="Maillard F."/>
            <person name="Murat C."/>
            <person name="Nolan M."/>
            <person name="Ohm R.A."/>
            <person name="Pangilinan J."/>
            <person name="Pereira M.F."/>
            <person name="Perotto S."/>
            <person name="Peter M."/>
            <person name="Pfister S."/>
            <person name="Riley R."/>
            <person name="Sitrit Y."/>
            <person name="Stielow J.B."/>
            <person name="Szollosi G."/>
            <person name="Zifcakova L."/>
            <person name="Stursova M."/>
            <person name="Spatafora J.W."/>
            <person name="Tedersoo L."/>
            <person name="Vaario L.M."/>
            <person name="Yamada A."/>
            <person name="Yan M."/>
            <person name="Wang P."/>
            <person name="Xu J."/>
            <person name="Bruns T."/>
            <person name="Baldrian P."/>
            <person name="Vilgalys R."/>
            <person name="Dunand C."/>
            <person name="Henrissat B."/>
            <person name="Grigoriev I.V."/>
            <person name="Hibbett D."/>
            <person name="Nagy L.G."/>
            <person name="Martin F.M."/>
        </authorList>
    </citation>
    <scope>NUCLEOTIDE SEQUENCE</scope>
    <source>
        <strain evidence="1">Prilba</strain>
    </source>
</reference>